<reference evidence="5" key="2">
    <citation type="submission" date="2025-04" db="UniProtKB">
        <authorList>
            <consortium name="RefSeq"/>
        </authorList>
    </citation>
    <scope>IDENTIFICATION</scope>
</reference>
<feature type="chain" id="PRO_5044554312" evidence="1">
    <location>
        <begin position="18"/>
        <end position="133"/>
    </location>
</feature>
<feature type="signal peptide" evidence="1">
    <location>
        <begin position="1"/>
        <end position="17"/>
    </location>
</feature>
<dbReference type="AlphaFoldDB" id="A0A194PI53"/>
<reference evidence="3 4" key="1">
    <citation type="journal article" date="2015" name="Nat. Commun.">
        <title>Outbred genome sequencing and CRISPR/Cas9 gene editing in butterflies.</title>
        <authorList>
            <person name="Li X."/>
            <person name="Fan D."/>
            <person name="Zhang W."/>
            <person name="Liu G."/>
            <person name="Zhang L."/>
            <person name="Zhao L."/>
            <person name="Fang X."/>
            <person name="Chen L."/>
            <person name="Dong Y."/>
            <person name="Chen Y."/>
            <person name="Ding Y."/>
            <person name="Zhao R."/>
            <person name="Feng M."/>
            <person name="Zhu Y."/>
            <person name="Feng Y."/>
            <person name="Jiang X."/>
            <person name="Zhu D."/>
            <person name="Xiang H."/>
            <person name="Feng X."/>
            <person name="Li S."/>
            <person name="Wang J."/>
            <person name="Zhang G."/>
            <person name="Kronforst M.R."/>
            <person name="Wang W."/>
        </authorList>
    </citation>
    <scope>NUCLEOTIDE SEQUENCE [LARGE SCALE GENOMIC DNA]</scope>
    <source>
        <strain evidence="3">Ya'a_city_454_Px</strain>
        <tissue evidence="3">Whole body</tissue>
    </source>
</reference>
<evidence type="ECO:0000313" key="5">
    <source>
        <dbReference type="RefSeq" id="XP_013169580.1"/>
    </source>
</evidence>
<dbReference type="EMBL" id="KQ459603">
    <property type="protein sequence ID" value="KPI92997.1"/>
    <property type="molecule type" value="Genomic_DNA"/>
</dbReference>
<dbReference type="InterPro" id="IPR038765">
    <property type="entry name" value="Papain-like_cys_pep_sf"/>
</dbReference>
<evidence type="ECO:0000313" key="4">
    <source>
        <dbReference type="Proteomes" id="UP000053268"/>
    </source>
</evidence>
<dbReference type="OrthoDB" id="5855924at2759"/>
<evidence type="ECO:0000259" key="2">
    <source>
        <dbReference type="SMART" id="SM00848"/>
    </source>
</evidence>
<dbReference type="KEGG" id="pxu:106119207"/>
<feature type="domain" description="Cathepsin propeptide inhibitor" evidence="2">
    <location>
        <begin position="66"/>
        <end position="122"/>
    </location>
</feature>
<keyword evidence="1" id="KW-0732">Signal</keyword>
<sequence length="133" mass="15720">MKRLILITLVAISAVAAMEYNGEAFYDYYQYREDRAEKISEDTEILEDNYESEKPKYDLKEAPQLFEKFVKDYNKAYKDENDRNRHFENFRTNLRDIIQTNAESKGFVSDINMFTDLDKKEMESFYGGSEGGN</sequence>
<evidence type="ECO:0000313" key="3">
    <source>
        <dbReference type="EMBL" id="KPI92997.1"/>
    </source>
</evidence>
<dbReference type="InterPro" id="IPR013201">
    <property type="entry name" value="Prot_inhib_I29"/>
</dbReference>
<name>A0A194PI53_PAPXU</name>
<dbReference type="Pfam" id="PF08246">
    <property type="entry name" value="Inhibitor_I29"/>
    <property type="match status" value="1"/>
</dbReference>
<dbReference type="RefSeq" id="XP_013169580.1">
    <property type="nucleotide sequence ID" value="XM_013314126.1"/>
</dbReference>
<dbReference type="Gene3D" id="1.10.287.2250">
    <property type="match status" value="1"/>
</dbReference>
<evidence type="ECO:0000256" key="1">
    <source>
        <dbReference type="SAM" id="SignalP"/>
    </source>
</evidence>
<dbReference type="Proteomes" id="UP000694872">
    <property type="component" value="Unplaced"/>
</dbReference>
<proteinExistence type="predicted"/>
<organism evidence="3 4">
    <name type="scientific">Papilio xuthus</name>
    <name type="common">Asian swallowtail butterfly</name>
    <dbReference type="NCBI Taxonomy" id="66420"/>
    <lineage>
        <taxon>Eukaryota</taxon>
        <taxon>Metazoa</taxon>
        <taxon>Ecdysozoa</taxon>
        <taxon>Arthropoda</taxon>
        <taxon>Hexapoda</taxon>
        <taxon>Insecta</taxon>
        <taxon>Pterygota</taxon>
        <taxon>Neoptera</taxon>
        <taxon>Endopterygota</taxon>
        <taxon>Lepidoptera</taxon>
        <taxon>Glossata</taxon>
        <taxon>Ditrysia</taxon>
        <taxon>Papilionoidea</taxon>
        <taxon>Papilionidae</taxon>
        <taxon>Papilioninae</taxon>
        <taxon>Papilio</taxon>
    </lineage>
</organism>
<dbReference type="SUPFAM" id="SSF54001">
    <property type="entry name" value="Cysteine proteinases"/>
    <property type="match status" value="1"/>
</dbReference>
<protein>
    <submittedName>
        <fullName evidence="5">Papain-like</fullName>
    </submittedName>
    <submittedName>
        <fullName evidence="3">Viral cathepsin</fullName>
    </submittedName>
</protein>
<gene>
    <name evidence="5" type="primary">LOC106119207</name>
    <name evidence="3" type="ORF">RR46_14218</name>
</gene>
<dbReference type="SMART" id="SM00848">
    <property type="entry name" value="Inhibitor_I29"/>
    <property type="match status" value="1"/>
</dbReference>
<dbReference type="Proteomes" id="UP000053268">
    <property type="component" value="Unassembled WGS sequence"/>
</dbReference>
<keyword evidence="4" id="KW-1185">Reference proteome</keyword>
<accession>A0A194PI53</accession>